<dbReference type="NCBIfam" id="TIGR02602">
    <property type="entry name" value="8TM_EpsH"/>
    <property type="match status" value="1"/>
</dbReference>
<feature type="transmembrane region" description="Helical" evidence="8">
    <location>
        <begin position="12"/>
        <end position="31"/>
    </location>
</feature>
<feature type="transmembrane region" description="Helical" evidence="8">
    <location>
        <begin position="98"/>
        <end position="117"/>
    </location>
</feature>
<feature type="domain" description="Methanolan biosynthesis EpsI" evidence="9">
    <location>
        <begin position="321"/>
        <end position="457"/>
    </location>
</feature>
<dbReference type="NCBIfam" id="TIGR04178">
    <property type="entry name" value="exo_archaeo"/>
    <property type="match status" value="1"/>
</dbReference>
<dbReference type="GO" id="GO:0006508">
    <property type="term" value="P:proteolysis"/>
    <property type="evidence" value="ECO:0007669"/>
    <property type="project" value="UniProtKB-KW"/>
</dbReference>
<keyword evidence="4 8" id="KW-0812">Transmembrane</keyword>
<keyword evidence="2" id="KW-1003">Cell membrane</keyword>
<sequence>MNIFVNRYFQAAWVLLGLAWAGLIYHLFLLWSGSPDYSSHYVIPLGSCWLIFFHDRERFKSADGGTSLLGYLPLLLGMASIVPAWYILSQVSESTFVFWWLTLGYSLATLSLALCTWGWARTRILFFPILFIFFSLPLPDAIFFSFRTYLQELVTGLATQGLKLSGCEVVRKGFEIHIPSGPLEIVEACSGIRSMTTIPAMAAFVAYYRRFSFGRGVLLFLFSIPIVIFCNTMRIVVTGILQENFGTVVTTGIYHEMLGYGMALLALFITILISNLLATKRTGTQPVIVIPIPEHSPERILSGISCLLIILSSVAASGYLGWKSYSRIWMQDETVSLANLPLKIGEWQGEAQFVDKEISQVLGADQIIRRVYSNPIGHQVHVWVMYWPASSLVKRGHHPEVCLPNRGFKPVSKSVEHLKIGDRQQIVLIEQLFRRENQDQMLHYWTQDGHHFVTEEEVAQQNQLSTSEWILKQFRTTSQQDQVPRIGILIGMPATGPLETTRKTLTKFTVAFARELYNTCPWAVPDGE</sequence>
<dbReference type="InterPro" id="IPR019127">
    <property type="entry name" value="Exosortase"/>
</dbReference>
<dbReference type="GO" id="GO:0005886">
    <property type="term" value="C:plasma membrane"/>
    <property type="evidence" value="ECO:0007669"/>
    <property type="project" value="UniProtKB-SubCell"/>
</dbReference>
<dbReference type="Proteomes" id="UP000676194">
    <property type="component" value="Chromosome"/>
</dbReference>
<keyword evidence="11" id="KW-1185">Reference proteome</keyword>
<dbReference type="InterPro" id="IPR013426">
    <property type="entry name" value="EpsH-like"/>
</dbReference>
<evidence type="ECO:0000256" key="4">
    <source>
        <dbReference type="ARBA" id="ARBA00022692"/>
    </source>
</evidence>
<dbReference type="KEGG" id="tsph:KIH39_25545"/>
<dbReference type="InterPro" id="IPR026392">
    <property type="entry name" value="Exo/Archaeosortase_dom"/>
</dbReference>
<evidence type="ECO:0000256" key="3">
    <source>
        <dbReference type="ARBA" id="ARBA00022670"/>
    </source>
</evidence>
<gene>
    <name evidence="10" type="ORF">KIH39_25545</name>
</gene>
<feature type="transmembrane region" description="Helical" evidence="8">
    <location>
        <begin position="66"/>
        <end position="86"/>
    </location>
</feature>
<evidence type="ECO:0000313" key="10">
    <source>
        <dbReference type="EMBL" id="QVL32161.1"/>
    </source>
</evidence>
<evidence type="ECO:0000256" key="6">
    <source>
        <dbReference type="ARBA" id="ARBA00022989"/>
    </source>
</evidence>
<evidence type="ECO:0000259" key="9">
    <source>
        <dbReference type="Pfam" id="PF11984"/>
    </source>
</evidence>
<feature type="transmembrane region" description="Helical" evidence="8">
    <location>
        <begin position="300"/>
        <end position="322"/>
    </location>
</feature>
<dbReference type="Pfam" id="PF11984">
    <property type="entry name" value="DUF3485"/>
    <property type="match status" value="1"/>
</dbReference>
<feature type="transmembrane region" description="Helical" evidence="8">
    <location>
        <begin position="217"/>
        <end position="237"/>
    </location>
</feature>
<dbReference type="Pfam" id="PF09721">
    <property type="entry name" value="Exosortase_EpsH"/>
    <property type="match status" value="1"/>
</dbReference>
<feature type="transmembrane region" description="Helical" evidence="8">
    <location>
        <begin position="124"/>
        <end position="146"/>
    </location>
</feature>
<dbReference type="AlphaFoldDB" id="A0A8E6B5L7"/>
<feature type="transmembrane region" description="Helical" evidence="8">
    <location>
        <begin position="37"/>
        <end position="54"/>
    </location>
</feature>
<dbReference type="InterPro" id="IPR014263">
    <property type="entry name" value="Methanolan_biosynth_EpsI"/>
</dbReference>
<comment type="subcellular location">
    <subcellularLocation>
        <location evidence="1">Cell membrane</location>
        <topology evidence="1">Multi-pass membrane protein</topology>
    </subcellularLocation>
</comment>
<feature type="transmembrane region" description="Helical" evidence="8">
    <location>
        <begin position="190"/>
        <end position="208"/>
    </location>
</feature>
<evidence type="ECO:0000313" key="11">
    <source>
        <dbReference type="Proteomes" id="UP000676194"/>
    </source>
</evidence>
<evidence type="ECO:0000256" key="5">
    <source>
        <dbReference type="ARBA" id="ARBA00022801"/>
    </source>
</evidence>
<keyword evidence="5" id="KW-0378">Hydrolase</keyword>
<dbReference type="NCBIfam" id="TIGR02914">
    <property type="entry name" value="EpsI_fam"/>
    <property type="match status" value="1"/>
</dbReference>
<organism evidence="10 11">
    <name type="scientific">Telmatocola sphagniphila</name>
    <dbReference type="NCBI Taxonomy" id="1123043"/>
    <lineage>
        <taxon>Bacteria</taxon>
        <taxon>Pseudomonadati</taxon>
        <taxon>Planctomycetota</taxon>
        <taxon>Planctomycetia</taxon>
        <taxon>Gemmatales</taxon>
        <taxon>Gemmataceae</taxon>
    </lineage>
</organism>
<keyword evidence="3" id="KW-0645">Protease</keyword>
<proteinExistence type="predicted"/>
<evidence type="ECO:0000256" key="2">
    <source>
        <dbReference type="ARBA" id="ARBA00022475"/>
    </source>
</evidence>
<dbReference type="EMBL" id="CP074694">
    <property type="protein sequence ID" value="QVL32161.1"/>
    <property type="molecule type" value="Genomic_DNA"/>
</dbReference>
<dbReference type="RefSeq" id="WP_213496850.1">
    <property type="nucleotide sequence ID" value="NZ_CP074694.1"/>
</dbReference>
<keyword evidence="7 8" id="KW-0472">Membrane</keyword>
<keyword evidence="6 8" id="KW-1133">Transmembrane helix</keyword>
<dbReference type="GO" id="GO:0008233">
    <property type="term" value="F:peptidase activity"/>
    <property type="evidence" value="ECO:0007669"/>
    <property type="project" value="UniProtKB-KW"/>
</dbReference>
<name>A0A8E6B5L7_9BACT</name>
<reference evidence="10" key="1">
    <citation type="submission" date="2021-05" db="EMBL/GenBank/DDBJ databases">
        <title>Complete genome sequence of the cellulolytic planctomycete Telmatocola sphagniphila SP2T and characterization of the first cellulase from planctomycetes.</title>
        <authorList>
            <person name="Rakitin A.L."/>
            <person name="Beletsky A.V."/>
            <person name="Naumoff D.G."/>
            <person name="Kulichevskaya I.S."/>
            <person name="Mardanov A.V."/>
            <person name="Ravin N.V."/>
            <person name="Dedysh S.N."/>
        </authorList>
    </citation>
    <scope>NUCLEOTIDE SEQUENCE</scope>
    <source>
        <strain evidence="10">SP2T</strain>
    </source>
</reference>
<evidence type="ECO:0000256" key="7">
    <source>
        <dbReference type="ARBA" id="ARBA00023136"/>
    </source>
</evidence>
<feature type="transmembrane region" description="Helical" evidence="8">
    <location>
        <begin position="257"/>
        <end position="279"/>
    </location>
</feature>
<evidence type="ECO:0000256" key="8">
    <source>
        <dbReference type="SAM" id="Phobius"/>
    </source>
</evidence>
<protein>
    <submittedName>
        <fullName evidence="10">EpsI family protein</fullName>
    </submittedName>
</protein>
<evidence type="ECO:0000256" key="1">
    <source>
        <dbReference type="ARBA" id="ARBA00004651"/>
    </source>
</evidence>
<accession>A0A8E6B5L7</accession>